<organism evidence="2 3">
    <name type="scientific">Stentor coeruleus</name>
    <dbReference type="NCBI Taxonomy" id="5963"/>
    <lineage>
        <taxon>Eukaryota</taxon>
        <taxon>Sar</taxon>
        <taxon>Alveolata</taxon>
        <taxon>Ciliophora</taxon>
        <taxon>Postciliodesmatophora</taxon>
        <taxon>Heterotrichea</taxon>
        <taxon>Heterotrichida</taxon>
        <taxon>Stentoridae</taxon>
        <taxon>Stentor</taxon>
    </lineage>
</organism>
<sequence length="365" mass="40787">MGAEYSCFGDKTEPTKNINEGIDLTFKPDEEVKVDQQAEVEENEYKMLVGPHEALSMQAGIRGFIVRKEIRKPLSEVKEVKTWQKLANKYPKLGVPLTEIQSSVVGELEGNLAPLNIERPNDGVVVKEMPAVQLEDGSVYEGEWDKYGNKHGIGTIVKEDGSKIVGCFKGGHLEGKGRMIESSGLVFEGDFKNGAMNGNGKVQNKSGGKFDGELLDGKLHGKGVEEWPDGTKYKGGYHHGLRHGEGSLDMPDGTRYKGGFVNDKMNGIGKLEYKNGNSYEGDFKDNMMHGKGTFRWTDGRVYEGEFKQDQKSGKGKMTWPDGKIYDGDWEDNKQHGIALYTFQKKDKETTRKSKWENGSRIEWLN</sequence>
<keyword evidence="3" id="KW-1185">Reference proteome</keyword>
<dbReference type="AlphaFoldDB" id="A0A1R2AUZ4"/>
<dbReference type="Gene3D" id="2.20.110.10">
    <property type="entry name" value="Histone H3 K4-specific methyltransferase SET7/9 N-terminal domain"/>
    <property type="match status" value="4"/>
</dbReference>
<dbReference type="SMART" id="SM00698">
    <property type="entry name" value="MORN"/>
    <property type="match status" value="8"/>
</dbReference>
<proteinExistence type="predicted"/>
<keyword evidence="1" id="KW-0677">Repeat</keyword>
<gene>
    <name evidence="2" type="ORF">SteCoe_34239</name>
</gene>
<protein>
    <recommendedName>
        <fullName evidence="4">MORN repeat protein</fullName>
    </recommendedName>
</protein>
<dbReference type="Proteomes" id="UP000187209">
    <property type="component" value="Unassembled WGS sequence"/>
</dbReference>
<dbReference type="PANTHER" id="PTHR23084:SF179">
    <property type="entry name" value="OS10G0565000 PROTEIN"/>
    <property type="match status" value="1"/>
</dbReference>
<evidence type="ECO:0000256" key="1">
    <source>
        <dbReference type="ARBA" id="ARBA00022737"/>
    </source>
</evidence>
<name>A0A1R2AUZ4_9CILI</name>
<evidence type="ECO:0008006" key="4">
    <source>
        <dbReference type="Google" id="ProtNLM"/>
    </source>
</evidence>
<dbReference type="PANTHER" id="PTHR23084">
    <property type="entry name" value="PHOSPHATIDYLINOSITOL-4-PHOSPHATE 5-KINASE RELATED"/>
    <property type="match status" value="1"/>
</dbReference>
<reference evidence="2 3" key="1">
    <citation type="submission" date="2016-11" db="EMBL/GenBank/DDBJ databases">
        <title>The macronuclear genome of Stentor coeruleus: a giant cell with tiny introns.</title>
        <authorList>
            <person name="Slabodnick M."/>
            <person name="Ruby J.G."/>
            <person name="Reiff S.B."/>
            <person name="Swart E.C."/>
            <person name="Gosai S."/>
            <person name="Prabakaran S."/>
            <person name="Witkowska E."/>
            <person name="Larue G.E."/>
            <person name="Fisher S."/>
            <person name="Freeman R.M."/>
            <person name="Gunawardena J."/>
            <person name="Chu W."/>
            <person name="Stover N.A."/>
            <person name="Gregory B.D."/>
            <person name="Nowacki M."/>
            <person name="Derisi J."/>
            <person name="Roy S.W."/>
            <person name="Marshall W.F."/>
            <person name="Sood P."/>
        </authorList>
    </citation>
    <scope>NUCLEOTIDE SEQUENCE [LARGE SCALE GENOMIC DNA]</scope>
    <source>
        <strain evidence="2">WM001</strain>
    </source>
</reference>
<comment type="caution">
    <text evidence="2">The sequence shown here is derived from an EMBL/GenBank/DDBJ whole genome shotgun (WGS) entry which is preliminary data.</text>
</comment>
<dbReference type="SUPFAM" id="SSF82185">
    <property type="entry name" value="Histone H3 K4-specific methyltransferase SET7/9 N-terminal domain"/>
    <property type="match status" value="2"/>
</dbReference>
<dbReference type="OrthoDB" id="365384at2759"/>
<dbReference type="PROSITE" id="PS50096">
    <property type="entry name" value="IQ"/>
    <property type="match status" value="1"/>
</dbReference>
<dbReference type="EMBL" id="MPUH01001346">
    <property type="protein sequence ID" value="OMJ68346.1"/>
    <property type="molecule type" value="Genomic_DNA"/>
</dbReference>
<evidence type="ECO:0000313" key="3">
    <source>
        <dbReference type="Proteomes" id="UP000187209"/>
    </source>
</evidence>
<dbReference type="Pfam" id="PF02493">
    <property type="entry name" value="MORN"/>
    <property type="match status" value="9"/>
</dbReference>
<dbReference type="InterPro" id="IPR003409">
    <property type="entry name" value="MORN"/>
</dbReference>
<accession>A0A1R2AUZ4</accession>
<evidence type="ECO:0000313" key="2">
    <source>
        <dbReference type="EMBL" id="OMJ68346.1"/>
    </source>
</evidence>